<reference evidence="4 11" key="5">
    <citation type="submission" date="2020-06" db="EMBL/GenBank/DDBJ databases">
        <title>REHAB project genomes.</title>
        <authorList>
            <person name="Shaw L.P."/>
        </authorList>
    </citation>
    <scope>NUCLEOTIDE SEQUENCE [LARGE SCALE GENOMIC DNA]</scope>
    <source>
        <strain evidence="4 11">RHB30-C10</strain>
    </source>
</reference>
<accession>A0A162P2F9</accession>
<dbReference type="Proteomes" id="UP000321295">
    <property type="component" value="Unassembled WGS sequence"/>
</dbReference>
<sequence length="348" mass="40590">MEQPVIPVRNIYYMLTYAWGYLQEIKQANLEAIPGNNLLDILGYVLNKGVLQLSRRGLELDYNPNTEIIPGIKGRIEFAKTIRGFHLNHGKTVSTFDMLNEDTLANRIIKSTLAILIKHEKLNSTIRDEARSLYRKLPGISTLHLTPQHFSYLNGGKNTRYYKFVISVCKFIVNNSIPGQNKGHYRFYDFERNEKEMSLLYQKFLYEFCRRELTSANTTRSYLKWDASSISDQSLNLLPRMETDITIRSSEKILIVDAKYYKSIFSRRMGTEKFHSQNLYQLMNYLWSLKPENGENIGGLLIYPHVDTAVKHRYKINGFDIGLCTVNLGQEWPCIHQELLDIFDEYLK</sequence>
<reference evidence="3 7" key="1">
    <citation type="submission" date="2018-06" db="EMBL/GenBank/DDBJ databases">
        <title>Draft genome sequence of mcr-1-harboring Escherichia coli isolated from wound infection of a hospitalized patient, in Bolivia.</title>
        <authorList>
            <person name="Munoz M.E."/>
            <person name="Moura Q."/>
            <person name="Ventura P.R.M."/>
            <person name="Bustos L.R."/>
            <person name="Ovando B.G."/>
            <person name="Terrazas D.I.V."/>
            <person name="Yarhui N.B."/>
            <person name="Cerdeira L."/>
            <person name="Lincopan N."/>
        </authorList>
    </citation>
    <scope>NUCLEOTIDE SEQUENCE [LARGE SCALE GENOMIC DNA]</scope>
    <source>
        <strain evidence="3 7">EcMLT</strain>
    </source>
</reference>
<dbReference type="Proteomes" id="UP000512322">
    <property type="component" value="Chromosome"/>
</dbReference>
<dbReference type="EMBL" id="QKWZ01000768">
    <property type="protein sequence ID" value="PZT64234.1"/>
    <property type="molecule type" value="Genomic_DNA"/>
</dbReference>
<dbReference type="Proteomes" id="UP001223829">
    <property type="component" value="Unassembled WGS sequence"/>
</dbReference>
<dbReference type="AlphaFoldDB" id="A0A162P2F9"/>
<evidence type="ECO:0000313" key="8">
    <source>
        <dbReference type="Proteomes" id="UP000272662"/>
    </source>
</evidence>
<reference evidence="1" key="6">
    <citation type="submission" date="2023-05" db="EMBL/GenBank/DDBJ databases">
        <title>Efficient inhibition of multidrug-resistant Escherichia coli by a new antibiotic combination.</title>
        <authorList>
            <person name="Lin T."/>
        </authorList>
    </citation>
    <scope>NUCLEOTIDE SEQUENCE</scope>
    <source>
        <strain evidence="1">YmmD45</strain>
    </source>
</reference>
<dbReference type="Proteomes" id="UP000460351">
    <property type="component" value="Unassembled WGS sequence"/>
</dbReference>
<reference evidence="5 8" key="2">
    <citation type="submission" date="2018-11" db="EMBL/GenBank/DDBJ databases">
        <title>E. coli isolates of the female bladder.</title>
        <authorList>
            <person name="Garretto A."/>
            <person name="Miller-Ensminger T."/>
            <person name="Wolfe A.J."/>
            <person name="Putonti C."/>
        </authorList>
    </citation>
    <scope>NUCLEOTIDE SEQUENCE [LARGE SCALE GENOMIC DNA]</scope>
    <source>
        <strain evidence="5 8">UMB1727</strain>
    </source>
</reference>
<dbReference type="OMA" id="IPIRNLW"/>
<evidence type="ECO:0000313" key="5">
    <source>
        <dbReference type="EMBL" id="RRL50747.1"/>
    </source>
</evidence>
<dbReference type="GO" id="GO:0004519">
    <property type="term" value="F:endonuclease activity"/>
    <property type="evidence" value="ECO:0007669"/>
    <property type="project" value="UniProtKB-KW"/>
</dbReference>
<dbReference type="Proteomes" id="UP000272662">
    <property type="component" value="Unassembled WGS sequence"/>
</dbReference>
<dbReference type="GO" id="GO:0009307">
    <property type="term" value="P:DNA restriction-modification system"/>
    <property type="evidence" value="ECO:0007669"/>
    <property type="project" value="InterPro"/>
</dbReference>
<keyword evidence="2" id="KW-0378">Hydrolase</keyword>
<proteinExistence type="predicted"/>
<dbReference type="InterPro" id="IPR019292">
    <property type="entry name" value="McrC"/>
</dbReference>
<reference evidence="2 10" key="3">
    <citation type="journal article" date="2019" name="Microorganisms">
        <title>Characteristics of Carbapenem-Resistant and Colistin-Resistant Escherichia coli Co-Producing NDM-1 and MCR-1 from Pig Farms in China.</title>
        <authorList>
            <person name="Peng Z."/>
            <person name="Li X."/>
            <person name="Hu Z."/>
            <person name="Li Z."/>
            <person name="Lv Y."/>
            <person name="Lei M."/>
            <person name="Wu B."/>
            <person name="Chen H."/>
            <person name="Wang X."/>
        </authorList>
    </citation>
    <scope>NUCLEOTIDE SEQUENCE [LARGE SCALE GENOMIC DNA]</scope>
    <source>
        <strain evidence="2 10">RXD010</strain>
    </source>
</reference>
<organism evidence="2 10">
    <name type="scientific">Escherichia coli</name>
    <dbReference type="NCBI Taxonomy" id="562"/>
    <lineage>
        <taxon>Bacteria</taxon>
        <taxon>Pseudomonadati</taxon>
        <taxon>Pseudomonadota</taxon>
        <taxon>Gammaproteobacteria</taxon>
        <taxon>Enterobacterales</taxon>
        <taxon>Enterobacteriaceae</taxon>
        <taxon>Escherichia</taxon>
    </lineage>
</organism>
<evidence type="ECO:0000313" key="6">
    <source>
        <dbReference type="EMBL" id="TXQ34580.1"/>
    </source>
</evidence>
<evidence type="ECO:0000313" key="4">
    <source>
        <dbReference type="EMBL" id="QMF69409.1"/>
    </source>
</evidence>
<dbReference type="PIRSF" id="PIRSF003109">
    <property type="entry name" value="McrC"/>
    <property type="match status" value="1"/>
</dbReference>
<evidence type="ECO:0000313" key="2">
    <source>
        <dbReference type="EMBL" id="MQS32070.1"/>
    </source>
</evidence>
<protein>
    <submittedName>
        <fullName evidence="2">5-methylcytosine-specific restriction endonuclease system specificity protein McrC</fullName>
        <ecNumber evidence="2">3.1.21.-</ecNumber>
    </submittedName>
    <submittedName>
        <fullName evidence="3">5-methylcytosine-specific restriction system specificity protein McrC</fullName>
    </submittedName>
</protein>
<dbReference type="SMR" id="A0A162P2F9"/>
<evidence type="ECO:0000313" key="9">
    <source>
        <dbReference type="Proteomes" id="UP000321295"/>
    </source>
</evidence>
<reference evidence="6 9" key="4">
    <citation type="submission" date="2019-08" db="EMBL/GenBank/DDBJ databases">
        <title>Whole genome analysis of cultivated E. coli strains isolated from CD patients and healthy donors.</title>
        <authorList>
            <person name="Siniagina M.N."/>
            <person name="Markelova M.I."/>
            <person name="Laikov A.V."/>
            <person name="Boulygina E.A."/>
            <person name="Khusnutdinova D.R."/>
            <person name="Kharchenko A."/>
            <person name="Grigoryeva T.V."/>
        </authorList>
    </citation>
    <scope>NUCLEOTIDE SEQUENCE [LARGE SCALE GENOMIC DNA]</scope>
    <source>
        <strain evidence="6 9">1_45_11</strain>
    </source>
</reference>
<keyword evidence="2" id="KW-0540">Nuclease</keyword>
<evidence type="ECO:0000313" key="7">
    <source>
        <dbReference type="Proteomes" id="UP000249482"/>
    </source>
</evidence>
<dbReference type="EMBL" id="SQQU01000026">
    <property type="protein sequence ID" value="MQS32070.1"/>
    <property type="molecule type" value="Genomic_DNA"/>
</dbReference>
<keyword evidence="2" id="KW-0255">Endonuclease</keyword>
<dbReference type="InterPro" id="IPR014407">
    <property type="entry name" value="McrC_bac"/>
</dbReference>
<dbReference type="EMBL" id="CP057293">
    <property type="protein sequence ID" value="QMF69409.1"/>
    <property type="molecule type" value="Genomic_DNA"/>
</dbReference>
<dbReference type="RefSeq" id="WP_000437621.1">
    <property type="nucleotide sequence ID" value="NZ_AP022173.1"/>
</dbReference>
<dbReference type="PANTHER" id="PTHR38733:SF1">
    <property type="entry name" value="TYPE IV METHYL-DIRECTED RESTRICTION ENZYME ECOKMCRBC"/>
    <property type="match status" value="1"/>
</dbReference>
<dbReference type="REBASE" id="274658">
    <property type="entry name" value="Eco118U1McrBCP"/>
</dbReference>
<dbReference type="REBASE" id="351948">
    <property type="entry name" value="Ecos69McrBCP"/>
</dbReference>
<dbReference type="GO" id="GO:0016787">
    <property type="term" value="F:hydrolase activity"/>
    <property type="evidence" value="ECO:0007669"/>
    <property type="project" value="UniProtKB-KW"/>
</dbReference>
<dbReference type="EC" id="3.1.21.-" evidence="2"/>
<name>A0A162P2F9_ECOLX</name>
<dbReference type="EMBL" id="RRVG01000002">
    <property type="protein sequence ID" value="RRL50747.1"/>
    <property type="molecule type" value="Genomic_DNA"/>
</dbReference>
<dbReference type="REBASE" id="433414">
    <property type="entry name" value="Eco12650McrBCP"/>
</dbReference>
<dbReference type="PANTHER" id="PTHR38733">
    <property type="entry name" value="PROTEIN MCRC"/>
    <property type="match status" value="1"/>
</dbReference>
<evidence type="ECO:0000313" key="3">
    <source>
        <dbReference type="EMBL" id="PZT64234.1"/>
    </source>
</evidence>
<dbReference type="REBASE" id="251986">
    <property type="entry name" value="Eco0085McrBCP"/>
</dbReference>
<dbReference type="EMBL" id="VRXD01000014">
    <property type="protein sequence ID" value="TXQ34580.1"/>
    <property type="molecule type" value="Genomic_DNA"/>
</dbReference>
<gene>
    <name evidence="2" type="primary">mcrC</name>
    <name evidence="3" type="ORF">DNQ45_23900</name>
    <name evidence="5" type="ORF">DU321_02415</name>
    <name evidence="2" type="ORF">E4K51_18305</name>
    <name evidence="6" type="ORF">FV293_11525</name>
    <name evidence="4" type="ORF">HVY77_22430</name>
    <name evidence="1" type="ORF">QO046_20080</name>
</gene>
<dbReference type="REBASE" id="164205">
    <property type="entry name" value="Eco3234AMcrBCP"/>
</dbReference>
<dbReference type="Proteomes" id="UP000249482">
    <property type="component" value="Unassembled WGS sequence"/>
</dbReference>
<evidence type="ECO:0000313" key="10">
    <source>
        <dbReference type="Proteomes" id="UP000460351"/>
    </source>
</evidence>
<dbReference type="REBASE" id="253998">
    <property type="entry name" value="EcoH17McrBCP"/>
</dbReference>
<evidence type="ECO:0000313" key="1">
    <source>
        <dbReference type="EMBL" id="MDK2696600.1"/>
    </source>
</evidence>
<dbReference type="REBASE" id="424175">
    <property type="entry name" value="Eco30C10McrBCP"/>
</dbReference>
<dbReference type="REBASE" id="158532">
    <property type="entry name" value="Eco6198McrBCP"/>
</dbReference>
<dbReference type="EMBL" id="JASMQD010000001">
    <property type="protein sequence ID" value="MDK2696600.1"/>
    <property type="molecule type" value="Genomic_DNA"/>
</dbReference>
<dbReference type="REBASE" id="281327">
    <property type="entry name" value="EcoS497McrBCP"/>
</dbReference>
<dbReference type="Pfam" id="PF10117">
    <property type="entry name" value="McrBC"/>
    <property type="match status" value="1"/>
</dbReference>
<dbReference type="NCBIfam" id="NF007277">
    <property type="entry name" value="PRK09736.1"/>
    <property type="match status" value="1"/>
</dbReference>
<evidence type="ECO:0000313" key="11">
    <source>
        <dbReference type="Proteomes" id="UP000512322"/>
    </source>
</evidence>